<reference evidence="1 2" key="1">
    <citation type="submission" date="2018-09" db="EMBL/GenBank/DDBJ databases">
        <authorList>
            <person name="Fryberger R.B."/>
            <person name="Stoner T.H."/>
            <person name="Garlena R.A."/>
            <person name="Russell D.A."/>
            <person name="Pope W.H."/>
            <person name="Jacobs-Sera D."/>
            <person name="Hatfull G.F."/>
        </authorList>
    </citation>
    <scope>NUCLEOTIDE SEQUENCE [LARGE SCALE GENOMIC DNA]</scope>
</reference>
<dbReference type="Proteomes" id="UP000279098">
    <property type="component" value="Genome"/>
</dbReference>
<dbReference type="EMBL" id="MH834602">
    <property type="protein sequence ID" value="AYN55933.1"/>
    <property type="molecule type" value="Genomic_DNA"/>
</dbReference>
<accession>A0A3G2KAB4</accession>
<organism evidence="1 2">
    <name type="scientific">Microbacterium phage Brahms</name>
    <dbReference type="NCBI Taxonomy" id="2419973"/>
    <lineage>
        <taxon>Viruses</taxon>
        <taxon>Duplodnaviria</taxon>
        <taxon>Heunggongvirae</taxon>
        <taxon>Uroviricota</taxon>
        <taxon>Caudoviricetes</taxon>
        <taxon>Armstrongvirus</taxon>
        <taxon>Armstrongvirus armstrong</taxon>
    </lineage>
</organism>
<evidence type="ECO:0000313" key="2">
    <source>
        <dbReference type="Proteomes" id="UP000279098"/>
    </source>
</evidence>
<gene>
    <name evidence="1" type="primary">62</name>
    <name evidence="1" type="ORF">PBI_BRAHMS_62</name>
</gene>
<protein>
    <submittedName>
        <fullName evidence="1">Uncharacterized protein</fullName>
    </submittedName>
</protein>
<evidence type="ECO:0000313" key="1">
    <source>
        <dbReference type="EMBL" id="AYN55933.1"/>
    </source>
</evidence>
<sequence>MAQFTVIGKKKVYRVQAKSIQALTRALRQVGIVWQAIHEDKEAKA</sequence>
<proteinExistence type="predicted"/>
<name>A0A3G2KAB4_9CAUD</name>